<gene>
    <name evidence="1" type="ORF">M9H77_05613</name>
</gene>
<keyword evidence="2" id="KW-1185">Reference proteome</keyword>
<name>A0ACC0CHJ2_CATRO</name>
<organism evidence="1 2">
    <name type="scientific">Catharanthus roseus</name>
    <name type="common">Madagascar periwinkle</name>
    <name type="synonym">Vinca rosea</name>
    <dbReference type="NCBI Taxonomy" id="4058"/>
    <lineage>
        <taxon>Eukaryota</taxon>
        <taxon>Viridiplantae</taxon>
        <taxon>Streptophyta</taxon>
        <taxon>Embryophyta</taxon>
        <taxon>Tracheophyta</taxon>
        <taxon>Spermatophyta</taxon>
        <taxon>Magnoliopsida</taxon>
        <taxon>eudicotyledons</taxon>
        <taxon>Gunneridae</taxon>
        <taxon>Pentapetalae</taxon>
        <taxon>asterids</taxon>
        <taxon>lamiids</taxon>
        <taxon>Gentianales</taxon>
        <taxon>Apocynaceae</taxon>
        <taxon>Rauvolfioideae</taxon>
        <taxon>Vinceae</taxon>
        <taxon>Catharanthinae</taxon>
        <taxon>Catharanthus</taxon>
    </lineage>
</organism>
<reference evidence="2" key="1">
    <citation type="journal article" date="2023" name="Nat. Plants">
        <title>Single-cell RNA sequencing provides a high-resolution roadmap for understanding the multicellular compartmentation of specialized metabolism.</title>
        <authorList>
            <person name="Sun S."/>
            <person name="Shen X."/>
            <person name="Li Y."/>
            <person name="Li Y."/>
            <person name="Wang S."/>
            <person name="Li R."/>
            <person name="Zhang H."/>
            <person name="Shen G."/>
            <person name="Guo B."/>
            <person name="Wei J."/>
            <person name="Xu J."/>
            <person name="St-Pierre B."/>
            <person name="Chen S."/>
            <person name="Sun C."/>
        </authorList>
    </citation>
    <scope>NUCLEOTIDE SEQUENCE [LARGE SCALE GENOMIC DNA]</scope>
</reference>
<sequence length="897" mass="100213">MDAFATEFVSIKCCADDSVTRPTSSILCTNNPDNRTCKDIIQNDKDYNITRVFTPDIGRKWCYNLTTAKDQHYLVRGTFLPGDLQIVPSPGSFFRVSIDPTTVSLVNSSDDSKVEAIFRASKDYANFCLLKDRGEPYISDLELRPISSTYLSLEPSSVLKLVDRVDAGNQGTEIRYPLDHYDRIWKLDSYTDPVASRTSSFTANFSGSETNLTFPPMQVLQTSLSHPERLEFTYRNLDHGYYSYDLFLYFLELNDSVQAGQRVFDVFVNDEKRLEVDIVLSGSRSYATVLNITANGYLNLTMVKASNRSLFGPMINAYEILQVHPILLQETSQEEVNTIMDVKNELLQRNPDNEVLRSWSGDPCLPVSWPGVFCQPDDRSTVITKIDLSFSLLAGQFPSSITKLTHLKELNMSNNYFTGAIPEFSRSFSLTSMDISHNNLTGDITELLTSLPNLTTLYFGCNPGLSRGLPSNLNRSKLDTDKDMCARQTAHIKHGIIVAAIAGGCLLVALAVGISIICIYKRKLRSGRKFDTEGYPMTKNAVYSIPSSDIMLKSISIQSFTLQYIEAATQKYKTQIGEGGFGSVYRGTLPDGQEVAVKVRSATSTQGTREFDNELNLLSAIHHENLVPLLGYCCENDQQILVYPFMSNGSLQDRLYGEAAKRKTLDWPTRLSIALGAARGLTYLHTFSERCVIHRDVKSSNILLDHSMTAKVADFGFSKYAPQEGDSGTSLEVRGTAGYLDPEYYSTQHLSAKSDVFSFGVVLLEIVSGREPLNINRPRNEWSLVEWAKPLIRNSRIEEIADPSIKGGYHAEAMWRVVEVALACIEPYSAYRPCMVDIVRELEDALIIENNASEYMKSIDSFGGSNRYSIERPIIILPTPVISEPSPVPSQPTPQPR</sequence>
<evidence type="ECO:0000313" key="1">
    <source>
        <dbReference type="EMBL" id="KAI5684385.1"/>
    </source>
</evidence>
<comment type="caution">
    <text evidence="1">The sequence shown here is derived from an EMBL/GenBank/DDBJ whole genome shotgun (WGS) entry which is preliminary data.</text>
</comment>
<proteinExistence type="predicted"/>
<evidence type="ECO:0000313" key="2">
    <source>
        <dbReference type="Proteomes" id="UP001060085"/>
    </source>
</evidence>
<accession>A0ACC0CHJ2</accession>
<protein>
    <submittedName>
        <fullName evidence="1">Uncharacterized protein</fullName>
    </submittedName>
</protein>
<dbReference type="EMBL" id="CM044701">
    <property type="protein sequence ID" value="KAI5684385.1"/>
    <property type="molecule type" value="Genomic_DNA"/>
</dbReference>
<dbReference type="Proteomes" id="UP001060085">
    <property type="component" value="Linkage Group LG01"/>
</dbReference>